<organism evidence="2 4">
    <name type="scientific">Fusicatenibacter saccharivorans</name>
    <dbReference type="NCBI Taxonomy" id="1150298"/>
    <lineage>
        <taxon>Bacteria</taxon>
        <taxon>Bacillati</taxon>
        <taxon>Bacillota</taxon>
        <taxon>Clostridia</taxon>
        <taxon>Lachnospirales</taxon>
        <taxon>Lachnospiraceae</taxon>
        <taxon>Fusicatenibacter</taxon>
    </lineage>
</organism>
<name>A0A174C5R0_9FIRM</name>
<sequence length="50" mass="5138">MNEKIYKTMGRVGGGNIAMGAVLVVAGVATGVLMIVSGAGLLKRRGEIMF</sequence>
<dbReference type="EMBL" id="CZAL01000015">
    <property type="protein sequence ID" value="CUP72656.1"/>
    <property type="molecule type" value="Genomic_DNA"/>
</dbReference>
<reference evidence="4 5" key="1">
    <citation type="submission" date="2015-09" db="EMBL/GenBank/DDBJ databases">
        <authorList>
            <consortium name="Pathogen Informatics"/>
        </authorList>
    </citation>
    <scope>NUCLEOTIDE SEQUENCE [LARGE SCALE GENOMIC DNA]</scope>
    <source>
        <strain evidence="2 4">2789STDY5608849</strain>
        <strain evidence="3 5">2789STDY5834885</strain>
    </source>
</reference>
<evidence type="ECO:0000256" key="1">
    <source>
        <dbReference type="SAM" id="Phobius"/>
    </source>
</evidence>
<evidence type="ECO:0000313" key="4">
    <source>
        <dbReference type="Proteomes" id="UP000095706"/>
    </source>
</evidence>
<gene>
    <name evidence="2" type="ORF">ERS852406_01252</name>
    <name evidence="3" type="ORF">ERS852498_02660</name>
</gene>
<evidence type="ECO:0000313" key="3">
    <source>
        <dbReference type="EMBL" id="CUP72656.1"/>
    </source>
</evidence>
<dbReference type="EMBL" id="CYYV01000005">
    <property type="protein sequence ID" value="CUO08881.1"/>
    <property type="molecule type" value="Genomic_DNA"/>
</dbReference>
<dbReference type="AlphaFoldDB" id="A0A174C5R0"/>
<protein>
    <submittedName>
        <fullName evidence="2">Uncharacterized protein</fullName>
    </submittedName>
</protein>
<evidence type="ECO:0000313" key="5">
    <source>
        <dbReference type="Proteomes" id="UP000095709"/>
    </source>
</evidence>
<accession>A0A174C5R0</accession>
<dbReference type="Proteomes" id="UP000095706">
    <property type="component" value="Unassembled WGS sequence"/>
</dbReference>
<dbReference type="Proteomes" id="UP000095709">
    <property type="component" value="Unassembled WGS sequence"/>
</dbReference>
<evidence type="ECO:0000313" key="2">
    <source>
        <dbReference type="EMBL" id="CUO08881.1"/>
    </source>
</evidence>
<keyword evidence="1" id="KW-1133">Transmembrane helix</keyword>
<dbReference type="RefSeq" id="WP_022462008.1">
    <property type="nucleotide sequence ID" value="NZ_CYYV01000005.1"/>
</dbReference>
<keyword evidence="1" id="KW-0812">Transmembrane</keyword>
<feature type="transmembrane region" description="Helical" evidence="1">
    <location>
        <begin position="17"/>
        <end position="42"/>
    </location>
</feature>
<keyword evidence="1" id="KW-0472">Membrane</keyword>
<proteinExistence type="predicted"/>